<dbReference type="AlphaFoldDB" id="A0A2P4WXW0"/>
<dbReference type="Proteomes" id="UP000237271">
    <property type="component" value="Unassembled WGS sequence"/>
</dbReference>
<dbReference type="PANTHER" id="PTHR37069:SF2">
    <property type="entry name" value="PIGGYBAC TRANSPOSABLE ELEMENT-DERIVED PROTEIN DOMAIN-CONTAINING PROTEIN"/>
    <property type="match status" value="1"/>
</dbReference>
<accession>A0A2P4WXW0</accession>
<dbReference type="OrthoDB" id="129209at2759"/>
<protein>
    <submittedName>
        <fullName evidence="1">Uncharacterized protein</fullName>
    </submittedName>
</protein>
<sequence>MDGLYPNDDGPTAGALNAVSTALGAFLRFVTPQLLEEIAGECIDYFEENLDTHVEAQHTKQQARKEKRRYFNLKHHNKSKLICKFWAAIWLLIARTIALYTEKFAHYWKNSEE</sequence>
<evidence type="ECO:0000313" key="2">
    <source>
        <dbReference type="Proteomes" id="UP000237271"/>
    </source>
</evidence>
<proteinExistence type="predicted"/>
<gene>
    <name evidence="1" type="ORF">PHPALM_37253</name>
</gene>
<keyword evidence="2" id="KW-1185">Reference proteome</keyword>
<comment type="caution">
    <text evidence="1">The sequence shown here is derived from an EMBL/GenBank/DDBJ whole genome shotgun (WGS) entry which is preliminary data.</text>
</comment>
<evidence type="ECO:0000313" key="1">
    <source>
        <dbReference type="EMBL" id="POM58145.1"/>
    </source>
</evidence>
<organism evidence="1 2">
    <name type="scientific">Phytophthora palmivora</name>
    <dbReference type="NCBI Taxonomy" id="4796"/>
    <lineage>
        <taxon>Eukaryota</taxon>
        <taxon>Sar</taxon>
        <taxon>Stramenopiles</taxon>
        <taxon>Oomycota</taxon>
        <taxon>Peronosporomycetes</taxon>
        <taxon>Peronosporales</taxon>
        <taxon>Peronosporaceae</taxon>
        <taxon>Phytophthora</taxon>
    </lineage>
</organism>
<name>A0A2P4WXW0_9STRA</name>
<dbReference type="EMBL" id="NCKW01020344">
    <property type="protein sequence ID" value="POM58145.1"/>
    <property type="molecule type" value="Genomic_DNA"/>
</dbReference>
<reference evidence="1 2" key="1">
    <citation type="journal article" date="2017" name="Genome Biol. Evol.">
        <title>Phytophthora megakarya and P. palmivora, closely related causal agents of cacao black pod rot, underwent increases in genome sizes and gene numbers by different mechanisms.</title>
        <authorList>
            <person name="Ali S.S."/>
            <person name="Shao J."/>
            <person name="Lary D.J."/>
            <person name="Kronmiller B."/>
            <person name="Shen D."/>
            <person name="Strem M.D."/>
            <person name="Amoako-Attah I."/>
            <person name="Akrofi A.Y."/>
            <person name="Begoude B.A."/>
            <person name="Ten Hoopen G.M."/>
            <person name="Coulibaly K."/>
            <person name="Kebe B.I."/>
            <person name="Melnick R.L."/>
            <person name="Guiltinan M.J."/>
            <person name="Tyler B.M."/>
            <person name="Meinhardt L.W."/>
            <person name="Bailey B.A."/>
        </authorList>
    </citation>
    <scope>NUCLEOTIDE SEQUENCE [LARGE SCALE GENOMIC DNA]</scope>
    <source>
        <strain evidence="2">sbr112.9</strain>
    </source>
</reference>
<dbReference type="PANTHER" id="PTHR37069">
    <property type="entry name" value="DDE_TNP_1_7 DOMAIN-CONTAINING PROTEIN"/>
    <property type="match status" value="1"/>
</dbReference>